<dbReference type="Proteomes" id="UP000002489">
    <property type="component" value="Unassembled WGS sequence"/>
</dbReference>
<accession>A0A0D2YDS0</accession>
<reference evidence="2" key="1">
    <citation type="journal article" date="2012" name="Mol. Plant Microbe Interact.">
        <title>A highly conserved effector in Fusarium oxysporum is required for full virulence on Arabidopsis.</title>
        <authorList>
            <person name="Thatcher L.F."/>
            <person name="Gardiner D.M."/>
            <person name="Kazan K."/>
            <person name="Manners J."/>
        </authorList>
    </citation>
    <scope>NUCLEOTIDE SEQUENCE [LARGE SCALE GENOMIC DNA]</scope>
    <source>
        <strain evidence="2">Fo5176</strain>
    </source>
</reference>
<dbReference type="AlphaFoldDB" id="A0A0D2YDS0"/>
<sequence>MPVVALSVLKGCRKKGIQRVDLSSRHAPNDTELCELLTSPPGAISYVVFAASSYLDIPGSAPAISQLRLNYNTTFFLFRGRIQGFLFIDIPLSHLPKLAHASSACKQSSVLGLLSYSCFDATSLCFVPV</sequence>
<dbReference type="EnsemblFungi" id="FOXG_15026T0">
    <property type="protein sequence ID" value="FOXG_15026P0"/>
    <property type="gene ID" value="FOXG_15026"/>
</dbReference>
<protein>
    <submittedName>
        <fullName evidence="1">Uncharacterized protein</fullName>
    </submittedName>
</protein>
<organism evidence="1 2">
    <name type="scientific">Fusarium oxysporum (strain Fo5176)</name>
    <name type="common">Fusarium vascular wilt</name>
    <dbReference type="NCBI Taxonomy" id="660025"/>
    <lineage>
        <taxon>Eukaryota</taxon>
        <taxon>Fungi</taxon>
        <taxon>Dikarya</taxon>
        <taxon>Ascomycota</taxon>
        <taxon>Pezizomycotina</taxon>
        <taxon>Sordariomycetes</taxon>
        <taxon>Hypocreomycetidae</taxon>
        <taxon>Hypocreales</taxon>
        <taxon>Nectriaceae</taxon>
        <taxon>Fusarium</taxon>
        <taxon>Fusarium oxysporum species complex</taxon>
    </lineage>
</organism>
<proteinExistence type="predicted"/>
<reference evidence="1" key="2">
    <citation type="submission" date="2025-05" db="UniProtKB">
        <authorList>
            <consortium name="EnsemblFungi"/>
        </authorList>
    </citation>
    <scope>IDENTIFICATION</scope>
    <source>
        <strain evidence="1">4287 / CBS 123668 / FGSC 9935 / NRRL 34936</strain>
    </source>
</reference>
<evidence type="ECO:0000313" key="2">
    <source>
        <dbReference type="Proteomes" id="UP000002489"/>
    </source>
</evidence>
<dbReference type="EnsemblFungi" id="FOXG_14454T0">
    <property type="protein sequence ID" value="FOXG_14454P0"/>
    <property type="gene ID" value="FOXG_14454"/>
</dbReference>
<name>A0A0D2YDS0_FUSOF</name>
<evidence type="ECO:0000313" key="1">
    <source>
        <dbReference type="EnsemblFungi" id="FOXG_14454P0"/>
    </source>
</evidence>